<organism evidence="2 3">
    <name type="scientific">Striga asiatica</name>
    <name type="common">Asiatic witchweed</name>
    <name type="synonym">Buchnera asiatica</name>
    <dbReference type="NCBI Taxonomy" id="4170"/>
    <lineage>
        <taxon>Eukaryota</taxon>
        <taxon>Viridiplantae</taxon>
        <taxon>Streptophyta</taxon>
        <taxon>Embryophyta</taxon>
        <taxon>Tracheophyta</taxon>
        <taxon>Spermatophyta</taxon>
        <taxon>Magnoliopsida</taxon>
        <taxon>eudicotyledons</taxon>
        <taxon>Gunneridae</taxon>
        <taxon>Pentapetalae</taxon>
        <taxon>asterids</taxon>
        <taxon>lamiids</taxon>
        <taxon>Lamiales</taxon>
        <taxon>Orobanchaceae</taxon>
        <taxon>Buchnereae</taxon>
        <taxon>Striga</taxon>
    </lineage>
</organism>
<name>A0A5A7NXW7_STRAF</name>
<dbReference type="AlphaFoldDB" id="A0A5A7NXW7"/>
<keyword evidence="3" id="KW-1185">Reference proteome</keyword>
<dbReference type="Proteomes" id="UP000325081">
    <property type="component" value="Unassembled WGS sequence"/>
</dbReference>
<protein>
    <submittedName>
        <fullName evidence="2">Polycystic kidney disease protein 1-like 3</fullName>
    </submittedName>
</protein>
<dbReference type="EMBL" id="BKCP01000003">
    <property type="protein sequence ID" value="GER25365.1"/>
    <property type="molecule type" value="Genomic_DNA"/>
</dbReference>
<feature type="compositionally biased region" description="Low complexity" evidence="1">
    <location>
        <begin position="129"/>
        <end position="138"/>
    </location>
</feature>
<comment type="caution">
    <text evidence="2">The sequence shown here is derived from an EMBL/GenBank/DDBJ whole genome shotgun (WGS) entry which is preliminary data.</text>
</comment>
<evidence type="ECO:0000313" key="2">
    <source>
        <dbReference type="EMBL" id="GER25365.1"/>
    </source>
</evidence>
<feature type="region of interest" description="Disordered" evidence="1">
    <location>
        <begin position="60"/>
        <end position="223"/>
    </location>
</feature>
<accession>A0A5A7NXW7</accession>
<feature type="compositionally biased region" description="Low complexity" evidence="1">
    <location>
        <begin position="86"/>
        <end position="101"/>
    </location>
</feature>
<reference evidence="3" key="1">
    <citation type="journal article" date="2019" name="Curr. Biol.">
        <title>Genome Sequence of Striga asiatica Provides Insight into the Evolution of Plant Parasitism.</title>
        <authorList>
            <person name="Yoshida S."/>
            <person name="Kim S."/>
            <person name="Wafula E.K."/>
            <person name="Tanskanen J."/>
            <person name="Kim Y.M."/>
            <person name="Honaas L."/>
            <person name="Yang Z."/>
            <person name="Spallek T."/>
            <person name="Conn C.E."/>
            <person name="Ichihashi Y."/>
            <person name="Cheong K."/>
            <person name="Cui S."/>
            <person name="Der J.P."/>
            <person name="Gundlach H."/>
            <person name="Jiao Y."/>
            <person name="Hori C."/>
            <person name="Ishida J.K."/>
            <person name="Kasahara H."/>
            <person name="Kiba T."/>
            <person name="Kim M.S."/>
            <person name="Koo N."/>
            <person name="Laohavisit A."/>
            <person name="Lee Y.H."/>
            <person name="Lumba S."/>
            <person name="McCourt P."/>
            <person name="Mortimer J.C."/>
            <person name="Mutuku J.M."/>
            <person name="Nomura T."/>
            <person name="Sasaki-Sekimoto Y."/>
            <person name="Seto Y."/>
            <person name="Wang Y."/>
            <person name="Wakatake T."/>
            <person name="Sakakibara H."/>
            <person name="Demura T."/>
            <person name="Yamaguchi S."/>
            <person name="Yoneyama K."/>
            <person name="Manabe R.I."/>
            <person name="Nelson D.C."/>
            <person name="Schulman A.H."/>
            <person name="Timko M.P."/>
            <person name="dePamphilis C.W."/>
            <person name="Choi D."/>
            <person name="Shirasu K."/>
        </authorList>
    </citation>
    <scope>NUCLEOTIDE SEQUENCE [LARGE SCALE GENOMIC DNA]</scope>
    <source>
        <strain evidence="3">cv. UVA1</strain>
    </source>
</reference>
<sequence>MVRRASGLAQIVKFLAKELSEDGVVDGGHREGRRTRGLVDIRRDDDGLQVLVADHEAHAPTAAAVAAAPPWDSERRPRSGVPVGTAAACAAPGRRPAPIARPSRRRNGPSPNPRAAAPSAPPARRRTPPARGGPPTRSLKPAPCSGAASGTEPATAEAGRPAGKVGETAAADTPAEEEGRGSKLRSPSGRILERRDPGGDPETGKSRVPPLMNGKGNKEDGRISNRNFILEEMCTQPLDDESSAAED</sequence>
<feature type="compositionally biased region" description="Low complexity" evidence="1">
    <location>
        <begin position="60"/>
        <end position="70"/>
    </location>
</feature>
<proteinExistence type="predicted"/>
<evidence type="ECO:0000313" key="3">
    <source>
        <dbReference type="Proteomes" id="UP000325081"/>
    </source>
</evidence>
<gene>
    <name evidence="2" type="ORF">STAS_00933</name>
</gene>
<evidence type="ECO:0000256" key="1">
    <source>
        <dbReference type="SAM" id="MobiDB-lite"/>
    </source>
</evidence>
<feature type="compositionally biased region" description="Basic and acidic residues" evidence="1">
    <location>
        <begin position="191"/>
        <end position="205"/>
    </location>
</feature>